<dbReference type="STRING" id="709881.SAMN04489832_3618"/>
<dbReference type="OrthoDB" id="5242893at2"/>
<proteinExistence type="predicted"/>
<reference evidence="3" key="1">
    <citation type="submission" date="2016-12" db="EMBL/GenBank/DDBJ databases">
        <authorList>
            <person name="Varghese N."/>
            <person name="Submissions S."/>
        </authorList>
    </citation>
    <scope>NUCLEOTIDE SEQUENCE [LARGE SCALE GENOMIC DNA]</scope>
    <source>
        <strain evidence="3">DSM 45599</strain>
    </source>
</reference>
<evidence type="ECO:0000256" key="1">
    <source>
        <dbReference type="SAM" id="MobiDB-lite"/>
    </source>
</evidence>
<dbReference type="Gene3D" id="1.10.10.10">
    <property type="entry name" value="Winged helix-like DNA-binding domain superfamily/Winged helix DNA-binding domain"/>
    <property type="match status" value="1"/>
</dbReference>
<protein>
    <recommendedName>
        <fullName evidence="4">Fur family transcriptional regulator, ferric uptake regulator</fullName>
    </recommendedName>
</protein>
<evidence type="ECO:0000313" key="3">
    <source>
        <dbReference type="Proteomes" id="UP000185124"/>
    </source>
</evidence>
<sequence>MPVNSERLRAAGLRVTQPRLAVLATVRDRPHLDADAIDPSDAPGPCLDPEVTAIAVDHTQVTHWGRCPDCQSQDRSGTPHHLSGGER</sequence>
<dbReference type="InterPro" id="IPR036388">
    <property type="entry name" value="WH-like_DNA-bd_sf"/>
</dbReference>
<dbReference type="Proteomes" id="UP000185124">
    <property type="component" value="Unassembled WGS sequence"/>
</dbReference>
<keyword evidence="3" id="KW-1185">Reference proteome</keyword>
<organism evidence="2 3">
    <name type="scientific">Micromonospora cremea</name>
    <dbReference type="NCBI Taxonomy" id="709881"/>
    <lineage>
        <taxon>Bacteria</taxon>
        <taxon>Bacillati</taxon>
        <taxon>Actinomycetota</taxon>
        <taxon>Actinomycetes</taxon>
        <taxon>Micromonosporales</taxon>
        <taxon>Micromonosporaceae</taxon>
        <taxon>Micromonospora</taxon>
    </lineage>
</organism>
<name>A0A1N5Z4A4_9ACTN</name>
<dbReference type="RefSeq" id="WP_074313970.1">
    <property type="nucleotide sequence ID" value="NZ_FSQT01000002.1"/>
</dbReference>
<accession>A0A1N5Z4A4</accession>
<evidence type="ECO:0008006" key="4">
    <source>
        <dbReference type="Google" id="ProtNLM"/>
    </source>
</evidence>
<dbReference type="AlphaFoldDB" id="A0A1N5Z4A4"/>
<gene>
    <name evidence="2" type="ORF">SAMN04489832_3618</name>
</gene>
<feature type="region of interest" description="Disordered" evidence="1">
    <location>
        <begin position="65"/>
        <end position="87"/>
    </location>
</feature>
<dbReference type="EMBL" id="FSQT01000002">
    <property type="protein sequence ID" value="SIN16719.1"/>
    <property type="molecule type" value="Genomic_DNA"/>
</dbReference>
<evidence type="ECO:0000313" key="2">
    <source>
        <dbReference type="EMBL" id="SIN16719.1"/>
    </source>
</evidence>